<evidence type="ECO:0000256" key="1">
    <source>
        <dbReference type="SAM" id="Phobius"/>
    </source>
</evidence>
<keyword evidence="1" id="KW-1133">Transmembrane helix</keyword>
<dbReference type="AlphaFoldDB" id="A0A1G1YEX8"/>
<reference evidence="2 3" key="1">
    <citation type="journal article" date="2016" name="Nat. Commun.">
        <title>Thousands of microbial genomes shed light on interconnected biogeochemical processes in an aquifer system.</title>
        <authorList>
            <person name="Anantharaman K."/>
            <person name="Brown C.T."/>
            <person name="Hug L.A."/>
            <person name="Sharon I."/>
            <person name="Castelle C.J."/>
            <person name="Probst A.J."/>
            <person name="Thomas B.C."/>
            <person name="Singh A."/>
            <person name="Wilkins M.J."/>
            <person name="Karaoz U."/>
            <person name="Brodie E.L."/>
            <person name="Williams K.H."/>
            <person name="Hubbard S.S."/>
            <person name="Banfield J.F."/>
        </authorList>
    </citation>
    <scope>NUCLEOTIDE SEQUENCE [LARGE SCALE GENOMIC DNA]</scope>
</reference>
<organism evidence="2 3">
    <name type="scientific">Candidatus Buchananbacteria bacterium RIFCSPHIGHO2_02_FULL_56_16</name>
    <dbReference type="NCBI Taxonomy" id="1797542"/>
    <lineage>
        <taxon>Bacteria</taxon>
        <taxon>Candidatus Buchananiibacteriota</taxon>
    </lineage>
</organism>
<evidence type="ECO:0000313" key="3">
    <source>
        <dbReference type="Proteomes" id="UP000177310"/>
    </source>
</evidence>
<dbReference type="EMBL" id="MHIL01000027">
    <property type="protein sequence ID" value="OGY50839.1"/>
    <property type="molecule type" value="Genomic_DNA"/>
</dbReference>
<feature type="transmembrane region" description="Helical" evidence="1">
    <location>
        <begin position="46"/>
        <end position="71"/>
    </location>
</feature>
<name>A0A1G1YEX8_9BACT</name>
<sequence length="987" mass="103794">MVATSSFLALVAFVLLGQPAYAQIDTGLEQLKQIGLGTADLRVAIMQIVRVLLGFVGFLAILIVLYGGFVWMTSAGNPERIERAKAILRNAAIGLVIILMAFSIASFIIAVLTGSFGFGGGPAGPPGRPPFEDGQLGSGIIESVYPLPNDTDVPRGISILVTFKVSIDPSSVITDTNGNDTLGDCTASGCDKLKADSVYIYKSDNSKTRPRKDAALAADQVAVRVGNDNRTFTFDPVEFLGDGVHDIGYEVYLTKDILKDNGRPAFEGVRPYFWWWFEVGTFLDLDPVEVSSVFPVPDNQGDVYQPVVGTAATAVFTVTKSPQPKREASVGAVTAEGGAPAATVGGAYGCQIDALVCLTVNAGGTFTVTPKSAGGSCSGGTVVGGSGLFAQPTLAGGVLPIGCGLNLQFSADPQPGNQWHFPVSAATQSDTLQVADKTYTFVPSGTTPGSDEIELAATVSRTTVSIATKINDDIQNPDLNASARGIGGNIPITITSTILGEAGDFTVTATDLAGPWISLPILTPGTNSSLAAQVQGVEDVARNAVIKISFNEPVDISQVNPNTVKIEYDNAGSWTAVNGRFMYSNQFKTVEFLADSRCGVCSGGANDGQPCGDDTQCGGSSCNLVTNSCGDAIYCLPVLPNVAGQQYDATKYRVTIKAGVLQACTIGNCEDATYSFCTDTPSGSGLVCANEDPYVLNDSYFYPATQPPANGIIDASNNSFNGDQSTYTLSGTVIGNAEGPKMQSGQDPYNLNSKDAQAQGDDLIWSFFVNKQLDLSPPQVTSIGPAIKSTAVDLSIPLEAAFDELLMGGTLKPGSNYRDGQCWCNEAADCPDASSPSNPTQNYECIQHKCTSTAGVEQFYCSRDDQCKVGPTKVSNRATCFNRKYVSLLDYSTFPVGWWVTHRDLENPPFDTFADYTKVFLNHTPFGAATLYGSELGSGIKDVYQNCYLPSSSTDGAGGGCSGSPYCCNGAPLNRAGWVASVCFSGY</sequence>
<comment type="caution">
    <text evidence="2">The sequence shown here is derived from an EMBL/GenBank/DDBJ whole genome shotgun (WGS) entry which is preliminary data.</text>
</comment>
<protein>
    <recommendedName>
        <fullName evidence="4">SbsA Ig-like domain-containing protein</fullName>
    </recommendedName>
</protein>
<keyword evidence="1" id="KW-0812">Transmembrane</keyword>
<keyword evidence="1" id="KW-0472">Membrane</keyword>
<feature type="transmembrane region" description="Helical" evidence="1">
    <location>
        <begin position="92"/>
        <end position="118"/>
    </location>
</feature>
<accession>A0A1G1YEX8</accession>
<evidence type="ECO:0000313" key="2">
    <source>
        <dbReference type="EMBL" id="OGY50839.1"/>
    </source>
</evidence>
<dbReference type="Proteomes" id="UP000177310">
    <property type="component" value="Unassembled WGS sequence"/>
</dbReference>
<dbReference type="STRING" id="1797542.A3J59_03220"/>
<gene>
    <name evidence="2" type="ORF">A3J59_03220</name>
</gene>
<dbReference type="Pfam" id="PF18895">
    <property type="entry name" value="T4SS_pilin"/>
    <property type="match status" value="1"/>
</dbReference>
<evidence type="ECO:0008006" key="4">
    <source>
        <dbReference type="Google" id="ProtNLM"/>
    </source>
</evidence>
<proteinExistence type="predicted"/>
<dbReference type="InterPro" id="IPR043993">
    <property type="entry name" value="T4SS_pilin"/>
</dbReference>